<comment type="caution">
    <text evidence="2">The sequence shown here is derived from an EMBL/GenBank/DDBJ whole genome shotgun (WGS) entry which is preliminary data.</text>
</comment>
<evidence type="ECO:0000313" key="2">
    <source>
        <dbReference type="EMBL" id="HCY81199.1"/>
    </source>
</evidence>
<evidence type="ECO:0000313" key="3">
    <source>
        <dbReference type="Proteomes" id="UP000263268"/>
    </source>
</evidence>
<dbReference type="InterPro" id="IPR011990">
    <property type="entry name" value="TPR-like_helical_dom_sf"/>
</dbReference>
<evidence type="ECO:0000256" key="1">
    <source>
        <dbReference type="SAM" id="Phobius"/>
    </source>
</evidence>
<accession>A0A3D6BSK3</accession>
<dbReference type="SUPFAM" id="SSF48452">
    <property type="entry name" value="TPR-like"/>
    <property type="match status" value="1"/>
</dbReference>
<gene>
    <name evidence="2" type="ORF">DHV22_06110</name>
</gene>
<dbReference type="AlphaFoldDB" id="A0A3D6BSK3"/>
<proteinExistence type="predicted"/>
<reference evidence="2 3" key="1">
    <citation type="journal article" date="2018" name="Nat. Biotechnol.">
        <title>A standardized bacterial taxonomy based on genome phylogeny substantially revises the tree of life.</title>
        <authorList>
            <person name="Parks D.H."/>
            <person name="Chuvochina M."/>
            <person name="Waite D.W."/>
            <person name="Rinke C."/>
            <person name="Skarshewski A."/>
            <person name="Chaumeil P.A."/>
            <person name="Hugenholtz P."/>
        </authorList>
    </citation>
    <scope>NUCLEOTIDE SEQUENCE [LARGE SCALE GENOMIC DNA]</scope>
    <source>
        <strain evidence="2">UBA10227</strain>
    </source>
</reference>
<keyword evidence="1" id="KW-0472">Membrane</keyword>
<sequence>MQDQDFILFEDYLSGHLSLEEKQAFETRLESDAPFNEAFEAYKETSGFLEHHIKNTAGTEAFKANLERVSSAYFNKQVPSKTKRMNPWYYSMAAAAILAIGFFIAQQFSSPVYDDFANYGTISLTVRGTQNNLTTKAETAFNNHNYKDAERYFLDMLETDKDNIELQLYRAVSLVELNKYDEADKLYNNIIQTPSVYKNKAIWYLALSKLKQGDEEACVNVLKTLPEEAEDYQQAQELIDKLD</sequence>
<dbReference type="Gene3D" id="1.25.40.10">
    <property type="entry name" value="Tetratricopeptide repeat domain"/>
    <property type="match status" value="1"/>
</dbReference>
<keyword evidence="1" id="KW-1133">Transmembrane helix</keyword>
<name>A0A3D6BSK3_9FLAO</name>
<protein>
    <submittedName>
        <fullName evidence="2">Uncharacterized protein</fullName>
    </submittedName>
</protein>
<organism evidence="2 3">
    <name type="scientific">Xanthomarina gelatinilytica</name>
    <dbReference type="NCBI Taxonomy" id="1137281"/>
    <lineage>
        <taxon>Bacteria</taxon>
        <taxon>Pseudomonadati</taxon>
        <taxon>Bacteroidota</taxon>
        <taxon>Flavobacteriia</taxon>
        <taxon>Flavobacteriales</taxon>
        <taxon>Flavobacteriaceae</taxon>
        <taxon>Xanthomarina</taxon>
    </lineage>
</organism>
<dbReference type="EMBL" id="DPRK01000102">
    <property type="protein sequence ID" value="HCY81199.1"/>
    <property type="molecule type" value="Genomic_DNA"/>
</dbReference>
<feature type="transmembrane region" description="Helical" evidence="1">
    <location>
        <begin position="88"/>
        <end position="105"/>
    </location>
</feature>
<dbReference type="Proteomes" id="UP000263268">
    <property type="component" value="Unassembled WGS sequence"/>
</dbReference>
<keyword evidence="1" id="KW-0812">Transmembrane</keyword>